<reference evidence="8" key="1">
    <citation type="journal article" date="2011" name="Environ. Microbiol.">
        <title>Time-series analyses of Monterey Bay coastal microbial picoplankton using a 'genome proxy' microarray.</title>
        <authorList>
            <person name="Rich V.I."/>
            <person name="Pham V.D."/>
            <person name="Eppley J."/>
            <person name="Shi Y."/>
            <person name="DeLong E.F."/>
        </authorList>
    </citation>
    <scope>NUCLEOTIDE SEQUENCE</scope>
</reference>
<evidence type="ECO:0000313" key="8">
    <source>
        <dbReference type="EMBL" id="ADI18968.1"/>
    </source>
</evidence>
<dbReference type="PANTHER" id="PTHR12677:SF59">
    <property type="entry name" value="GOLGI APPARATUS MEMBRANE PROTEIN TVP38-RELATED"/>
    <property type="match status" value="1"/>
</dbReference>
<organism evidence="8">
    <name type="scientific">uncultured Rhodobacterales bacterium HF0010_10C01</name>
    <dbReference type="NCBI Taxonomy" id="710783"/>
    <lineage>
        <taxon>Bacteria</taxon>
        <taxon>Pseudomonadati</taxon>
        <taxon>Pseudomonadota</taxon>
        <taxon>Alphaproteobacteria</taxon>
        <taxon>Rhodobacterales</taxon>
        <taxon>environmental samples</taxon>
    </lineage>
</organism>
<feature type="transmembrane region" description="Helical" evidence="6">
    <location>
        <begin position="53"/>
        <end position="77"/>
    </location>
</feature>
<feature type="transmembrane region" description="Helical" evidence="6">
    <location>
        <begin position="6"/>
        <end position="24"/>
    </location>
</feature>
<keyword evidence="5 6" id="KW-0472">Membrane</keyword>
<keyword evidence="3 6" id="KW-0812">Transmembrane</keyword>
<evidence type="ECO:0000256" key="3">
    <source>
        <dbReference type="ARBA" id="ARBA00022692"/>
    </source>
</evidence>
<protein>
    <recommendedName>
        <fullName evidence="6">TVP38/TMEM64 family membrane protein</fullName>
    </recommendedName>
</protein>
<evidence type="ECO:0000256" key="6">
    <source>
        <dbReference type="RuleBase" id="RU366058"/>
    </source>
</evidence>
<dbReference type="InterPro" id="IPR032816">
    <property type="entry name" value="VTT_dom"/>
</dbReference>
<evidence type="ECO:0000256" key="4">
    <source>
        <dbReference type="ARBA" id="ARBA00022989"/>
    </source>
</evidence>
<feature type="transmembrane region" description="Helical" evidence="6">
    <location>
        <begin position="129"/>
        <end position="152"/>
    </location>
</feature>
<evidence type="ECO:0000256" key="5">
    <source>
        <dbReference type="ARBA" id="ARBA00023136"/>
    </source>
</evidence>
<comment type="subcellular location">
    <subcellularLocation>
        <location evidence="1 6">Cell membrane</location>
        <topology evidence="1 6">Multi-pass membrane protein</topology>
    </subcellularLocation>
</comment>
<evidence type="ECO:0000256" key="2">
    <source>
        <dbReference type="ARBA" id="ARBA00022475"/>
    </source>
</evidence>
<feature type="transmembrane region" description="Helical" evidence="6">
    <location>
        <begin position="191"/>
        <end position="214"/>
    </location>
</feature>
<name>E0XX27_9RHOB</name>
<dbReference type="PANTHER" id="PTHR12677">
    <property type="entry name" value="GOLGI APPARATUS MEMBRANE PROTEIN TVP38-RELATED"/>
    <property type="match status" value="1"/>
</dbReference>
<feature type="transmembrane region" description="Helical" evidence="6">
    <location>
        <begin position="158"/>
        <end position="179"/>
    </location>
</feature>
<dbReference type="GO" id="GO:0005886">
    <property type="term" value="C:plasma membrane"/>
    <property type="evidence" value="ECO:0007669"/>
    <property type="project" value="UniProtKB-SubCell"/>
</dbReference>
<proteinExistence type="inferred from homology"/>
<dbReference type="EMBL" id="GU474905">
    <property type="protein sequence ID" value="ADI18968.1"/>
    <property type="molecule type" value="Genomic_DNA"/>
</dbReference>
<evidence type="ECO:0000256" key="1">
    <source>
        <dbReference type="ARBA" id="ARBA00004651"/>
    </source>
</evidence>
<dbReference type="InterPro" id="IPR015414">
    <property type="entry name" value="TMEM64"/>
</dbReference>
<evidence type="ECO:0000259" key="7">
    <source>
        <dbReference type="Pfam" id="PF09335"/>
    </source>
</evidence>
<comment type="similarity">
    <text evidence="6">Belongs to the TVP38/TMEM64 family.</text>
</comment>
<keyword evidence="4 6" id="KW-1133">Transmembrane helix</keyword>
<keyword evidence="2 6" id="KW-1003">Cell membrane</keyword>
<dbReference type="Pfam" id="PF09335">
    <property type="entry name" value="VTT_dom"/>
    <property type="match status" value="1"/>
</dbReference>
<sequence>MRRFLGYISIALTFSLVLYALDVLSLKKFLDMKLEIEYTCNTYPTICKSLFSFLYIIVVSASIPLATILSVFSGILFGVFQGTLLSTLSATVGALFSFILVRYFLKSFLHNQSTASFDAFQKMFIKNGVFYLFAIRMIPIFPFYLVNIFMAFTPIKVVPYSIVTLIGITPMTIIYVYFGSQINKIRHISEILSPQILIIFCLIGLTPLILRFVFNYFFRK</sequence>
<feature type="domain" description="VTT" evidence="7">
    <location>
        <begin position="66"/>
        <end position="181"/>
    </location>
</feature>
<feature type="transmembrane region" description="Helical" evidence="6">
    <location>
        <begin position="83"/>
        <end position="105"/>
    </location>
</feature>
<accession>E0XX27</accession>
<dbReference type="AlphaFoldDB" id="E0XX27"/>